<evidence type="ECO:0000259" key="1">
    <source>
        <dbReference type="Pfam" id="PF07687"/>
    </source>
</evidence>
<evidence type="ECO:0000313" key="3">
    <source>
        <dbReference type="Proteomes" id="UP001179280"/>
    </source>
</evidence>
<proteinExistence type="predicted"/>
<dbReference type="SUPFAM" id="SSF55031">
    <property type="entry name" value="Bacterial exopeptidase dimerisation domain"/>
    <property type="match status" value="1"/>
</dbReference>
<dbReference type="InterPro" id="IPR011650">
    <property type="entry name" value="Peptidase_M20_dimer"/>
</dbReference>
<gene>
    <name evidence="2" type="ORF">JOC54_002642</name>
</gene>
<dbReference type="SUPFAM" id="SSF53187">
    <property type="entry name" value="Zn-dependent exopeptidases"/>
    <property type="match status" value="1"/>
</dbReference>
<dbReference type="PANTHER" id="PTHR30575">
    <property type="entry name" value="PEPTIDASE M20"/>
    <property type="match status" value="1"/>
</dbReference>
<accession>A0ABS2SV43</accession>
<sequence length="318" mass="34303">MRFDIDALPILEEADAVHLPAKEGFRSRNEGMMHACGHDGHATIGLGIAHFIAERKEELKGTYTLIFQPAEEGSRGANAVVKKGWLDGVDQFLSGHLGIRPNPVGTLYSGSTHILATTKIDASFTGKTAHAGMEPHVGKNALLAASSAVLNLHSIAPHGEGATRLNVGRFEAGSGRNIVPGDAFLQFETRGITTEQNHYMKEEAVRRLEGAALMYDVAIDYAIVGEGLAAETDAYFLEKIPKATASSHYITDVHDRMEVNGSEDVTYMMQHVQEQGGLACYMIFGTPLAAGHHHKRFDWDEGALAVAVSALAHILAHE</sequence>
<keyword evidence="3" id="KW-1185">Reference proteome</keyword>
<dbReference type="Gene3D" id="3.40.630.10">
    <property type="entry name" value="Zn peptidases"/>
    <property type="match status" value="2"/>
</dbReference>
<name>A0ABS2SV43_9BACI</name>
<dbReference type="NCBIfam" id="TIGR01891">
    <property type="entry name" value="amidohydrolases"/>
    <property type="match status" value="1"/>
</dbReference>
<dbReference type="InterPro" id="IPR036264">
    <property type="entry name" value="Bact_exopeptidase_dim_dom"/>
</dbReference>
<dbReference type="Pfam" id="PF07687">
    <property type="entry name" value="M20_dimer"/>
    <property type="match status" value="1"/>
</dbReference>
<feature type="domain" description="Peptidase M20 dimerisation" evidence="1">
    <location>
        <begin position="123"/>
        <end position="210"/>
    </location>
</feature>
<dbReference type="PANTHER" id="PTHR30575:SF3">
    <property type="entry name" value="PEPTIDASE M20 DIMERISATION DOMAIN-CONTAINING PROTEIN"/>
    <property type="match status" value="1"/>
</dbReference>
<dbReference type="Pfam" id="PF01546">
    <property type="entry name" value="Peptidase_M20"/>
    <property type="match status" value="1"/>
</dbReference>
<dbReference type="InterPro" id="IPR052030">
    <property type="entry name" value="Peptidase_M20/M20A_hydrolases"/>
</dbReference>
<reference evidence="2" key="1">
    <citation type="submission" date="2021-01" db="EMBL/GenBank/DDBJ databases">
        <title>Genomic Encyclopedia of Type Strains, Phase IV (KMG-IV): sequencing the most valuable type-strain genomes for metagenomic binning, comparative biology and taxonomic classification.</title>
        <authorList>
            <person name="Goeker M."/>
        </authorList>
    </citation>
    <scope>NUCLEOTIDE SEQUENCE</scope>
    <source>
        <strain evidence="2">DSM 21943</strain>
    </source>
</reference>
<protein>
    <submittedName>
        <fullName evidence="2">Aminobenzoyl-glutamate utilization protein A</fullName>
    </submittedName>
</protein>
<dbReference type="InterPro" id="IPR002933">
    <property type="entry name" value="Peptidase_M20"/>
</dbReference>
<evidence type="ECO:0000313" key="2">
    <source>
        <dbReference type="EMBL" id="MBM7839362.1"/>
    </source>
</evidence>
<dbReference type="EMBL" id="JAFBCV010000008">
    <property type="protein sequence ID" value="MBM7839362.1"/>
    <property type="molecule type" value="Genomic_DNA"/>
</dbReference>
<dbReference type="Proteomes" id="UP001179280">
    <property type="component" value="Unassembled WGS sequence"/>
</dbReference>
<organism evidence="2 3">
    <name type="scientific">Shouchella xiaoxiensis</name>
    <dbReference type="NCBI Taxonomy" id="766895"/>
    <lineage>
        <taxon>Bacteria</taxon>
        <taxon>Bacillati</taxon>
        <taxon>Bacillota</taxon>
        <taxon>Bacilli</taxon>
        <taxon>Bacillales</taxon>
        <taxon>Bacillaceae</taxon>
        <taxon>Shouchella</taxon>
    </lineage>
</organism>
<comment type="caution">
    <text evidence="2">The sequence shown here is derived from an EMBL/GenBank/DDBJ whole genome shotgun (WGS) entry which is preliminary data.</text>
</comment>
<dbReference type="InterPro" id="IPR017439">
    <property type="entry name" value="Amidohydrolase"/>
</dbReference>